<keyword evidence="1" id="KW-0489">Methyltransferase</keyword>
<evidence type="ECO:0000313" key="1">
    <source>
        <dbReference type="EMBL" id="MCU7550848.1"/>
    </source>
</evidence>
<dbReference type="SUPFAM" id="SSF53335">
    <property type="entry name" value="S-adenosyl-L-methionine-dependent methyltransferases"/>
    <property type="match status" value="1"/>
</dbReference>
<comment type="caution">
    <text evidence="1">The sequence shown here is derived from an EMBL/GenBank/DDBJ whole genome shotgun (WGS) entry which is preliminary data.</text>
</comment>
<dbReference type="AlphaFoldDB" id="A0A9X2Y0J3"/>
<reference evidence="1" key="2">
    <citation type="submission" date="2023-04" db="EMBL/GenBank/DDBJ databases">
        <title>Paracnuella aquatica gen. nov., sp. nov., a member of the family Chitinophagaceae isolated from a hot spring.</title>
        <authorList>
            <person name="Wang C."/>
        </authorList>
    </citation>
    <scope>NUCLEOTIDE SEQUENCE</scope>
    <source>
        <strain evidence="1">LB-8</strain>
    </source>
</reference>
<sequence length="232" mass="26898">MNSEEIYKDGAYLKNNQTWHVEDSPWKAKQILKMLTKNNLKPRTICEVGCGVGEILAQLHQNMSGETIFYGYEISPQAFELTQSRKSDKVNFYLKDLLEEDIHYDIVMAIDVIEHIEDYFGFLRKLRNKGTFKIFHIPLDLSVQTVFRSTPILTGRKHVGHIHYFTKETALASLQDMGYEILDHFYTAGMVEQPGKPIQSKMLSPIRKLMYKLNKDWTVRILGGYSLMVLSK</sequence>
<dbReference type="Pfam" id="PF13489">
    <property type="entry name" value="Methyltransf_23"/>
    <property type="match status" value="1"/>
</dbReference>
<dbReference type="Gene3D" id="3.40.50.150">
    <property type="entry name" value="Vaccinia Virus protein VP39"/>
    <property type="match status" value="1"/>
</dbReference>
<dbReference type="CDD" id="cd02440">
    <property type="entry name" value="AdoMet_MTases"/>
    <property type="match status" value="1"/>
</dbReference>
<dbReference type="RefSeq" id="WP_279298285.1">
    <property type="nucleotide sequence ID" value="NZ_JAOTIF010000015.1"/>
</dbReference>
<dbReference type="GO" id="GO:0032259">
    <property type="term" value="P:methylation"/>
    <property type="evidence" value="ECO:0007669"/>
    <property type="project" value="UniProtKB-KW"/>
</dbReference>
<evidence type="ECO:0000313" key="2">
    <source>
        <dbReference type="Proteomes" id="UP001155483"/>
    </source>
</evidence>
<reference evidence="1" key="1">
    <citation type="submission" date="2022-09" db="EMBL/GenBank/DDBJ databases">
        <authorList>
            <person name="Yuan C."/>
            <person name="Ke Z."/>
        </authorList>
    </citation>
    <scope>NUCLEOTIDE SEQUENCE</scope>
    <source>
        <strain evidence="1">LB-8</strain>
    </source>
</reference>
<organism evidence="1 2">
    <name type="scientific">Paraflavisolibacter caeni</name>
    <dbReference type="NCBI Taxonomy" id="2982496"/>
    <lineage>
        <taxon>Bacteria</taxon>
        <taxon>Pseudomonadati</taxon>
        <taxon>Bacteroidota</taxon>
        <taxon>Chitinophagia</taxon>
        <taxon>Chitinophagales</taxon>
        <taxon>Chitinophagaceae</taxon>
        <taxon>Paraflavisolibacter</taxon>
    </lineage>
</organism>
<proteinExistence type="predicted"/>
<dbReference type="InterPro" id="IPR029063">
    <property type="entry name" value="SAM-dependent_MTases_sf"/>
</dbReference>
<name>A0A9X2Y0J3_9BACT</name>
<dbReference type="EMBL" id="JAOTIF010000015">
    <property type="protein sequence ID" value="MCU7550848.1"/>
    <property type="molecule type" value="Genomic_DNA"/>
</dbReference>
<gene>
    <name evidence="1" type="ORF">OCK74_17140</name>
</gene>
<dbReference type="Proteomes" id="UP001155483">
    <property type="component" value="Unassembled WGS sequence"/>
</dbReference>
<dbReference type="GO" id="GO:0008168">
    <property type="term" value="F:methyltransferase activity"/>
    <property type="evidence" value="ECO:0007669"/>
    <property type="project" value="UniProtKB-KW"/>
</dbReference>
<protein>
    <submittedName>
        <fullName evidence="1">Class I SAM-dependent methyltransferase</fullName>
    </submittedName>
</protein>
<keyword evidence="1" id="KW-0808">Transferase</keyword>
<accession>A0A9X2Y0J3</accession>
<keyword evidence="2" id="KW-1185">Reference proteome</keyword>